<feature type="region of interest" description="Disordered" evidence="1">
    <location>
        <begin position="1"/>
        <end position="72"/>
    </location>
</feature>
<comment type="caution">
    <text evidence="2">The sequence shown here is derived from an EMBL/GenBank/DDBJ whole genome shotgun (WGS) entry which is preliminary data.</text>
</comment>
<evidence type="ECO:0000313" key="2">
    <source>
        <dbReference type="EMBL" id="MPC12574.1"/>
    </source>
</evidence>
<sequence length="88" mass="10140">MTRQEWKKYDRNDDGEEKGRSRNGRVAHQPRHKGAAPGHHQQAVPHPAPPRLRRLEPPPHSTSTSAPHHLEERGLSFYCLFHPDTNIK</sequence>
<feature type="compositionally biased region" description="Basic residues" evidence="1">
    <location>
        <begin position="21"/>
        <end position="34"/>
    </location>
</feature>
<keyword evidence="3" id="KW-1185">Reference proteome</keyword>
<reference evidence="2 3" key="1">
    <citation type="submission" date="2019-05" db="EMBL/GenBank/DDBJ databases">
        <title>Another draft genome of Portunus trituberculatus and its Hox gene families provides insights of decapod evolution.</title>
        <authorList>
            <person name="Jeong J.-H."/>
            <person name="Song I."/>
            <person name="Kim S."/>
            <person name="Choi T."/>
            <person name="Kim D."/>
            <person name="Ryu S."/>
            <person name="Kim W."/>
        </authorList>
    </citation>
    <scope>NUCLEOTIDE SEQUENCE [LARGE SCALE GENOMIC DNA]</scope>
    <source>
        <tissue evidence="2">Muscle</tissue>
    </source>
</reference>
<dbReference type="AlphaFoldDB" id="A0A5B7CV41"/>
<name>A0A5B7CV41_PORTR</name>
<feature type="compositionally biased region" description="Basic and acidic residues" evidence="1">
    <location>
        <begin position="1"/>
        <end position="20"/>
    </location>
</feature>
<evidence type="ECO:0000256" key="1">
    <source>
        <dbReference type="SAM" id="MobiDB-lite"/>
    </source>
</evidence>
<dbReference type="Proteomes" id="UP000324222">
    <property type="component" value="Unassembled WGS sequence"/>
</dbReference>
<gene>
    <name evidence="2" type="ORF">E2C01_005274</name>
</gene>
<proteinExistence type="predicted"/>
<feature type="compositionally biased region" description="Low complexity" evidence="1">
    <location>
        <begin position="35"/>
        <end position="45"/>
    </location>
</feature>
<protein>
    <submittedName>
        <fullName evidence="2">Uncharacterized protein</fullName>
    </submittedName>
</protein>
<dbReference type="EMBL" id="VSRR010000223">
    <property type="protein sequence ID" value="MPC12574.1"/>
    <property type="molecule type" value="Genomic_DNA"/>
</dbReference>
<evidence type="ECO:0000313" key="3">
    <source>
        <dbReference type="Proteomes" id="UP000324222"/>
    </source>
</evidence>
<organism evidence="2 3">
    <name type="scientific">Portunus trituberculatus</name>
    <name type="common">Swimming crab</name>
    <name type="synonym">Neptunus trituberculatus</name>
    <dbReference type="NCBI Taxonomy" id="210409"/>
    <lineage>
        <taxon>Eukaryota</taxon>
        <taxon>Metazoa</taxon>
        <taxon>Ecdysozoa</taxon>
        <taxon>Arthropoda</taxon>
        <taxon>Crustacea</taxon>
        <taxon>Multicrustacea</taxon>
        <taxon>Malacostraca</taxon>
        <taxon>Eumalacostraca</taxon>
        <taxon>Eucarida</taxon>
        <taxon>Decapoda</taxon>
        <taxon>Pleocyemata</taxon>
        <taxon>Brachyura</taxon>
        <taxon>Eubrachyura</taxon>
        <taxon>Portunoidea</taxon>
        <taxon>Portunidae</taxon>
        <taxon>Portuninae</taxon>
        <taxon>Portunus</taxon>
    </lineage>
</organism>
<accession>A0A5B7CV41</accession>